<organism evidence="1 2">
    <name type="scientific">Jatropha curcas</name>
    <name type="common">Barbados nut</name>
    <dbReference type="NCBI Taxonomy" id="180498"/>
    <lineage>
        <taxon>Eukaryota</taxon>
        <taxon>Viridiplantae</taxon>
        <taxon>Streptophyta</taxon>
        <taxon>Embryophyta</taxon>
        <taxon>Tracheophyta</taxon>
        <taxon>Spermatophyta</taxon>
        <taxon>Magnoliopsida</taxon>
        <taxon>eudicotyledons</taxon>
        <taxon>Gunneridae</taxon>
        <taxon>Pentapetalae</taxon>
        <taxon>rosids</taxon>
        <taxon>fabids</taxon>
        <taxon>Malpighiales</taxon>
        <taxon>Euphorbiaceae</taxon>
        <taxon>Crotonoideae</taxon>
        <taxon>Jatropheae</taxon>
        <taxon>Jatropha</taxon>
    </lineage>
</organism>
<evidence type="ECO:0000313" key="2">
    <source>
        <dbReference type="Proteomes" id="UP000027138"/>
    </source>
</evidence>
<dbReference type="EMBL" id="KK914288">
    <property type="protein sequence ID" value="KDP42682.1"/>
    <property type="molecule type" value="Genomic_DNA"/>
</dbReference>
<proteinExistence type="predicted"/>
<accession>A0A067L2N2</accession>
<dbReference type="AlphaFoldDB" id="A0A067L2N2"/>
<sequence>MSHESLRPAPSQLALEPLLDCSPIQSIASEDAVSQQNALSSPSPIIATSRSQIAAALDEHTIVVGKVRNGVVEAKMVSDNMEVFTLGI</sequence>
<protein>
    <submittedName>
        <fullName evidence="1">Uncharacterized protein</fullName>
    </submittedName>
</protein>
<gene>
    <name evidence="1" type="ORF">JCGZ_23622</name>
</gene>
<evidence type="ECO:0000313" key="1">
    <source>
        <dbReference type="EMBL" id="KDP42682.1"/>
    </source>
</evidence>
<keyword evidence="2" id="KW-1185">Reference proteome</keyword>
<dbReference type="Proteomes" id="UP000027138">
    <property type="component" value="Unassembled WGS sequence"/>
</dbReference>
<name>A0A067L2N2_JATCU</name>
<reference evidence="1 2" key="1">
    <citation type="journal article" date="2014" name="PLoS ONE">
        <title>Global Analysis of Gene Expression Profiles in Physic Nut (Jatropha curcas L.) Seedlings Exposed to Salt Stress.</title>
        <authorList>
            <person name="Zhang L."/>
            <person name="Zhang C."/>
            <person name="Wu P."/>
            <person name="Chen Y."/>
            <person name="Li M."/>
            <person name="Jiang H."/>
            <person name="Wu G."/>
        </authorList>
    </citation>
    <scope>NUCLEOTIDE SEQUENCE [LARGE SCALE GENOMIC DNA]</scope>
    <source>
        <strain evidence="2">cv. GZQX0401</strain>
        <tissue evidence="1">Young leaves</tissue>
    </source>
</reference>